<keyword evidence="2" id="KW-1133">Transmembrane helix</keyword>
<keyword evidence="2" id="KW-0812">Transmembrane</keyword>
<dbReference type="Proteomes" id="UP000279994">
    <property type="component" value="Unassembled WGS sequence"/>
</dbReference>
<feature type="region of interest" description="Disordered" evidence="1">
    <location>
        <begin position="1"/>
        <end position="35"/>
    </location>
</feature>
<dbReference type="AlphaFoldDB" id="A0A3N0GQJ1"/>
<dbReference type="EMBL" id="RJSF01000038">
    <property type="protein sequence ID" value="RNM14669.1"/>
    <property type="molecule type" value="Genomic_DNA"/>
</dbReference>
<evidence type="ECO:0000313" key="3">
    <source>
        <dbReference type="EMBL" id="RNM14669.1"/>
    </source>
</evidence>
<name>A0A3N0GQJ1_9ACTN</name>
<evidence type="ECO:0008006" key="5">
    <source>
        <dbReference type="Google" id="ProtNLM"/>
    </source>
</evidence>
<dbReference type="OrthoDB" id="5186135at2"/>
<evidence type="ECO:0000256" key="1">
    <source>
        <dbReference type="SAM" id="MobiDB-lite"/>
    </source>
</evidence>
<keyword evidence="2" id="KW-0472">Membrane</keyword>
<evidence type="ECO:0000256" key="2">
    <source>
        <dbReference type="SAM" id="Phobius"/>
    </source>
</evidence>
<comment type="caution">
    <text evidence="3">The sequence shown here is derived from an EMBL/GenBank/DDBJ whole genome shotgun (WGS) entry which is preliminary data.</text>
</comment>
<keyword evidence="4" id="KW-1185">Reference proteome</keyword>
<gene>
    <name evidence="3" type="ORF">EFL26_10445</name>
</gene>
<reference evidence="3 4" key="1">
    <citation type="submission" date="2018-11" db="EMBL/GenBank/DDBJ databases">
        <authorList>
            <person name="Li F."/>
        </authorList>
    </citation>
    <scope>NUCLEOTIDE SEQUENCE [LARGE SCALE GENOMIC DNA]</scope>
    <source>
        <strain evidence="3 4">Gsoil 818</strain>
    </source>
</reference>
<accession>A0A3N0GQJ1</accession>
<evidence type="ECO:0000313" key="4">
    <source>
        <dbReference type="Proteomes" id="UP000279994"/>
    </source>
</evidence>
<proteinExistence type="predicted"/>
<organism evidence="3 4">
    <name type="scientific">Nocardioides pocheonensis</name>
    <dbReference type="NCBI Taxonomy" id="661485"/>
    <lineage>
        <taxon>Bacteria</taxon>
        <taxon>Bacillati</taxon>
        <taxon>Actinomycetota</taxon>
        <taxon>Actinomycetes</taxon>
        <taxon>Propionibacteriales</taxon>
        <taxon>Nocardioidaceae</taxon>
        <taxon>Nocardioides</taxon>
    </lineage>
</organism>
<protein>
    <recommendedName>
        <fullName evidence="5">DUF485 domain-containing protein</fullName>
    </recommendedName>
</protein>
<feature type="transmembrane region" description="Helical" evidence="2">
    <location>
        <begin position="93"/>
        <end position="115"/>
    </location>
</feature>
<feature type="transmembrane region" description="Helical" evidence="2">
    <location>
        <begin position="59"/>
        <end position="81"/>
    </location>
</feature>
<sequence length="132" mass="14763">MSDRGEPRPVGRPARVRVTSPHTERPRRGPRPTVASEIDAQSELGEIYLAALLRAQLRLAVSTVSVLGLTIGALPVLFWLVPGLTSHHVLGMPVSWVVLAFGCYPVLVLLAWRYVRSAERNEREFTQVVERW</sequence>
<dbReference type="RefSeq" id="WP_123222837.1">
    <property type="nucleotide sequence ID" value="NZ_RJSF01000038.1"/>
</dbReference>